<accession>A0AAQ3NYH3</accession>
<proteinExistence type="predicted"/>
<dbReference type="PANTHER" id="PTHR33018">
    <property type="entry name" value="OS10G0338966 PROTEIN-RELATED"/>
    <property type="match status" value="1"/>
</dbReference>
<sequence>MADHPHSSGDEAPPSRSTRGPTRMKQILIRKNSGERTPVNVNVITGVATSPNADDFRSYLGVVALDRISVLTPSFHHVFEVDRNIIWNGILAIRSKAQETSVQNKNPHLLSRGGYRKLEEKILKQKANARSPSKGGSPQPPFSHSRHEKWKLARMKPSGTYFSDTTREISERISSQGQLTPEGRQDILIAAIGRPEHHGRVRAAGTGVGIQDYFGSSSRQTSYAYNKAQQQRLTQEITKKLRANLRGETELRTELRDELYNEVYAMFQQQFESCGMRPMSSPGEVGKEVVQHQLSQGMTWTMLVHLVEQCLKATTIVHGMELSEDELKVLVDEFIIPDASVPLPTDEIFTVAYAFQSFIAWPKQLTHAQEKIPLFEDDRHGSLQLLADILKNKPLEVEYDANVVGRGSEVPLYLHSQDVRELASGTEELNITLVQLWMMYMFGISNNLGYNDDYGFIDPQVIHETNDFDQITTHLTRRFASSKKIYFMPYISGKKSDMTKKRADPQLQKALGVRRSSNESVVDDTMVTCSRLDENCRRIMEVVTRKSKRNPLLMGVYVKSTLKSFIECVEARKGGVLPCELNGLSVVSMEKEIGDFLRQGGNKVVVQGEGGRKVGKS</sequence>
<evidence type="ECO:0000313" key="4">
    <source>
        <dbReference type="Proteomes" id="UP001374535"/>
    </source>
</evidence>
<feature type="region of interest" description="Disordered" evidence="1">
    <location>
        <begin position="125"/>
        <end position="150"/>
    </location>
</feature>
<dbReference type="InterPro" id="IPR058352">
    <property type="entry name" value="DUF8039"/>
</dbReference>
<dbReference type="Pfam" id="PF26133">
    <property type="entry name" value="DUF8039"/>
    <property type="match status" value="1"/>
</dbReference>
<reference evidence="3 4" key="1">
    <citation type="journal article" date="2023" name="Life. Sci Alliance">
        <title>Evolutionary insights into 3D genome organization and epigenetic landscape of Vigna mungo.</title>
        <authorList>
            <person name="Junaid A."/>
            <person name="Singh B."/>
            <person name="Bhatia S."/>
        </authorList>
    </citation>
    <scope>NUCLEOTIDE SEQUENCE [LARGE SCALE GENOMIC DNA]</scope>
    <source>
        <strain evidence="3">Urdbean</strain>
    </source>
</reference>
<feature type="domain" description="DUF8039" evidence="2">
    <location>
        <begin position="312"/>
        <end position="365"/>
    </location>
</feature>
<name>A0AAQ3NYH3_VIGMU</name>
<keyword evidence="4" id="KW-1185">Reference proteome</keyword>
<evidence type="ECO:0000259" key="2">
    <source>
        <dbReference type="Pfam" id="PF26133"/>
    </source>
</evidence>
<dbReference type="AlphaFoldDB" id="A0AAQ3NYH3"/>
<feature type="region of interest" description="Disordered" evidence="1">
    <location>
        <begin position="1"/>
        <end position="23"/>
    </location>
</feature>
<organism evidence="3 4">
    <name type="scientific">Vigna mungo</name>
    <name type="common">Black gram</name>
    <name type="synonym">Phaseolus mungo</name>
    <dbReference type="NCBI Taxonomy" id="3915"/>
    <lineage>
        <taxon>Eukaryota</taxon>
        <taxon>Viridiplantae</taxon>
        <taxon>Streptophyta</taxon>
        <taxon>Embryophyta</taxon>
        <taxon>Tracheophyta</taxon>
        <taxon>Spermatophyta</taxon>
        <taxon>Magnoliopsida</taxon>
        <taxon>eudicotyledons</taxon>
        <taxon>Gunneridae</taxon>
        <taxon>Pentapetalae</taxon>
        <taxon>rosids</taxon>
        <taxon>fabids</taxon>
        <taxon>Fabales</taxon>
        <taxon>Fabaceae</taxon>
        <taxon>Papilionoideae</taxon>
        <taxon>50 kb inversion clade</taxon>
        <taxon>NPAAA clade</taxon>
        <taxon>indigoferoid/millettioid clade</taxon>
        <taxon>Phaseoleae</taxon>
        <taxon>Vigna</taxon>
    </lineage>
</organism>
<gene>
    <name evidence="3" type="ORF">V8G54_009685</name>
</gene>
<evidence type="ECO:0000313" key="3">
    <source>
        <dbReference type="EMBL" id="WVZ16703.1"/>
    </source>
</evidence>
<protein>
    <recommendedName>
        <fullName evidence="2">DUF8039 domain-containing protein</fullName>
    </recommendedName>
</protein>
<dbReference type="Proteomes" id="UP001374535">
    <property type="component" value="Chromosome 3"/>
</dbReference>
<evidence type="ECO:0000256" key="1">
    <source>
        <dbReference type="SAM" id="MobiDB-lite"/>
    </source>
</evidence>
<dbReference type="PANTHER" id="PTHR33018:SF34">
    <property type="entry name" value="OS02G0472350 PROTEIN"/>
    <property type="match status" value="1"/>
</dbReference>
<dbReference type="EMBL" id="CP144698">
    <property type="protein sequence ID" value="WVZ16703.1"/>
    <property type="molecule type" value="Genomic_DNA"/>
</dbReference>